<proteinExistence type="inferred from homology"/>
<dbReference type="InterPro" id="IPR052028">
    <property type="entry name" value="HipA_Ser/Thr_kinase"/>
</dbReference>
<protein>
    <recommendedName>
        <fullName evidence="4">HipA-like C-terminal domain-containing protein</fullName>
    </recommendedName>
</protein>
<evidence type="ECO:0000256" key="2">
    <source>
        <dbReference type="ARBA" id="ARBA00022679"/>
    </source>
</evidence>
<dbReference type="PANTHER" id="PTHR37419">
    <property type="entry name" value="SERINE/THREONINE-PROTEIN KINASE TOXIN HIPA"/>
    <property type="match status" value="1"/>
</dbReference>
<dbReference type="Proteomes" id="UP000190023">
    <property type="component" value="Unassembled WGS sequence"/>
</dbReference>
<dbReference type="STRING" id="123822.B0188_01770"/>
<dbReference type="GO" id="GO:0004674">
    <property type="term" value="F:protein serine/threonine kinase activity"/>
    <property type="evidence" value="ECO:0007669"/>
    <property type="project" value="TreeGrafter"/>
</dbReference>
<comment type="similarity">
    <text evidence="1">Belongs to the HipA Ser/Thr kinase family.</text>
</comment>
<dbReference type="GO" id="GO:0005829">
    <property type="term" value="C:cytosol"/>
    <property type="evidence" value="ECO:0007669"/>
    <property type="project" value="TreeGrafter"/>
</dbReference>
<evidence type="ECO:0000259" key="4">
    <source>
        <dbReference type="Pfam" id="PF07804"/>
    </source>
</evidence>
<dbReference type="Pfam" id="PF07804">
    <property type="entry name" value="HipA_C"/>
    <property type="match status" value="1"/>
</dbReference>
<keyword evidence="6" id="KW-1185">Reference proteome</keyword>
<comment type="caution">
    <text evidence="5">The sequence shown here is derived from an EMBL/GenBank/DDBJ whole genome shotgun (WGS) entry which is preliminary data.</text>
</comment>
<name>A0A1T0B9X2_9PAST</name>
<dbReference type="EMBL" id="MUYB01000006">
    <property type="protein sequence ID" value="OOS06988.1"/>
    <property type="molecule type" value="Genomic_DNA"/>
</dbReference>
<reference evidence="5 6" key="1">
    <citation type="submission" date="2017-02" db="EMBL/GenBank/DDBJ databases">
        <title>Draft genome sequence of Haemophilus felis CCUG 31170 type strain.</title>
        <authorList>
            <person name="Engstrom-Jakobsson H."/>
            <person name="Salva-Serra F."/>
            <person name="Thorell K."/>
            <person name="Gonzales-Siles L."/>
            <person name="Karlsson R."/>
            <person name="Boulund F."/>
            <person name="Engstrand L."/>
            <person name="Kristiansson E."/>
            <person name="Moore E."/>
        </authorList>
    </citation>
    <scope>NUCLEOTIDE SEQUENCE [LARGE SCALE GENOMIC DNA]</scope>
    <source>
        <strain evidence="5 6">CCUG 31170</strain>
    </source>
</reference>
<organism evidence="5 6">
    <name type="scientific">[Haemophilus] felis</name>
    <dbReference type="NCBI Taxonomy" id="123822"/>
    <lineage>
        <taxon>Bacteria</taxon>
        <taxon>Pseudomonadati</taxon>
        <taxon>Pseudomonadota</taxon>
        <taxon>Gammaproteobacteria</taxon>
        <taxon>Pasteurellales</taxon>
        <taxon>Pasteurellaceae</taxon>
    </lineage>
</organism>
<gene>
    <name evidence="5" type="ORF">B0188_01770</name>
</gene>
<accession>A0A1T0B9X2</accession>
<sequence length="133" mass="15195">MHLRNFSLILGEDGNISLAPVYDFVSVAPYSAEFHSGLLALPLLEKEEGEATLAAGFDTQYGCYLGMDFIEFGQNIGMSEKLCQKLLRDLPKSAEKITNIYQHSFMPEEHKQQVLQCYQQRLKYLQIFDEPKL</sequence>
<evidence type="ECO:0000256" key="1">
    <source>
        <dbReference type="ARBA" id="ARBA00010164"/>
    </source>
</evidence>
<evidence type="ECO:0000313" key="5">
    <source>
        <dbReference type="EMBL" id="OOS06988.1"/>
    </source>
</evidence>
<keyword evidence="2" id="KW-0808">Transferase</keyword>
<dbReference type="OrthoDB" id="9805913at2"/>
<feature type="domain" description="HipA-like C-terminal" evidence="4">
    <location>
        <begin position="1"/>
        <end position="95"/>
    </location>
</feature>
<evidence type="ECO:0000256" key="3">
    <source>
        <dbReference type="ARBA" id="ARBA00022777"/>
    </source>
</evidence>
<dbReference type="PANTHER" id="PTHR37419:SF6">
    <property type="entry name" value="KINASE HI_0665-RELATED"/>
    <property type="match status" value="1"/>
</dbReference>
<evidence type="ECO:0000313" key="6">
    <source>
        <dbReference type="Proteomes" id="UP000190023"/>
    </source>
</evidence>
<dbReference type="InterPro" id="IPR012893">
    <property type="entry name" value="HipA-like_C"/>
</dbReference>
<dbReference type="AlphaFoldDB" id="A0A1T0B9X2"/>
<keyword evidence="3" id="KW-0418">Kinase</keyword>